<keyword evidence="1" id="KW-0732">Signal</keyword>
<accession>A0A6N1X3X6</accession>
<gene>
    <name evidence="2" type="ORF">HUK68_06590</name>
</gene>
<keyword evidence="3" id="KW-1185">Reference proteome</keyword>
<dbReference type="Proteomes" id="UP000509579">
    <property type="component" value="Chromosome"/>
</dbReference>
<feature type="signal peptide" evidence="1">
    <location>
        <begin position="1"/>
        <end position="23"/>
    </location>
</feature>
<evidence type="ECO:0000313" key="2">
    <source>
        <dbReference type="EMBL" id="QKV52596.1"/>
    </source>
</evidence>
<dbReference type="AlphaFoldDB" id="A0A6N1X3X6"/>
<name>A0A6N1X3X6_9BURK</name>
<organism evidence="2 3">
    <name type="scientific">Comamonas antarctica</name>
    <dbReference type="NCBI Taxonomy" id="2743470"/>
    <lineage>
        <taxon>Bacteria</taxon>
        <taxon>Pseudomonadati</taxon>
        <taxon>Pseudomonadota</taxon>
        <taxon>Betaproteobacteria</taxon>
        <taxon>Burkholderiales</taxon>
        <taxon>Comamonadaceae</taxon>
        <taxon>Comamonas</taxon>
    </lineage>
</organism>
<evidence type="ECO:0000313" key="3">
    <source>
        <dbReference type="Proteomes" id="UP000509579"/>
    </source>
</evidence>
<dbReference type="EMBL" id="CP054840">
    <property type="protein sequence ID" value="QKV52596.1"/>
    <property type="molecule type" value="Genomic_DNA"/>
</dbReference>
<evidence type="ECO:0000256" key="1">
    <source>
        <dbReference type="SAM" id="SignalP"/>
    </source>
</evidence>
<sequence length="189" mass="19405">MRQMLCTAACALLCLGGTSLAHAQADSAPQEQLWLAVADTTLSEMRGGFALGDGLMVTLGITRALYINGALVTETRLHLNPAEQLNSLQAAQLGQQLQSLNLVQNGPGNVFQSGSTQTVQTAAQAAGTAALVSSVTGLGPGTIVQNSLDGQNILNQTTINATSSGLSMMRAAQLQSDISQAVQQAIGAR</sequence>
<reference evidence="2 3" key="1">
    <citation type="submission" date="2020-06" db="EMBL/GenBank/DDBJ databases">
        <title>Acidovorax antarctica sp. nov., isolated from Corinth ice sheet soil, Antarctic Fields Peninsula.</title>
        <authorList>
            <person name="Xu Q."/>
            <person name="Peng F."/>
        </authorList>
    </citation>
    <scope>NUCLEOTIDE SEQUENCE [LARGE SCALE GENOMIC DNA]</scope>
    <source>
        <strain evidence="2 3">16-35-5</strain>
    </source>
</reference>
<feature type="chain" id="PRO_5027029753" evidence="1">
    <location>
        <begin position="24"/>
        <end position="189"/>
    </location>
</feature>
<dbReference type="RefSeq" id="WP_175503476.1">
    <property type="nucleotide sequence ID" value="NZ_CP054840.1"/>
</dbReference>
<protein>
    <submittedName>
        <fullName evidence="2">Uncharacterized protein</fullName>
    </submittedName>
</protein>
<proteinExistence type="predicted"/>
<dbReference type="KEGG" id="aant:HUK68_06590"/>